<evidence type="ECO:0000313" key="3">
    <source>
        <dbReference type="Proteomes" id="UP000509702"/>
    </source>
</evidence>
<protein>
    <recommendedName>
        <fullName evidence="4">Invasion associated locus B family protein</fullName>
    </recommendedName>
</protein>
<dbReference type="KEGG" id="aoz:HUE56_11105"/>
<gene>
    <name evidence="2" type="ORF">HUE56_11105</name>
</gene>
<dbReference type="InterPro" id="IPR010642">
    <property type="entry name" value="Invasion_prot_B"/>
</dbReference>
<accession>A0A6N1AIF4</accession>
<keyword evidence="1" id="KW-0732">Signal</keyword>
<dbReference type="Gene3D" id="2.60.40.1880">
    <property type="entry name" value="Invasion associated locus B (IalB) protein"/>
    <property type="match status" value="1"/>
</dbReference>
<dbReference type="InterPro" id="IPR038696">
    <property type="entry name" value="IalB_sf"/>
</dbReference>
<reference evidence="2 3" key="1">
    <citation type="submission" date="2020-06" db="EMBL/GenBank/DDBJ databases">
        <title>Complete genome of Azosprillum oryzae KACC14407.</title>
        <authorList>
            <person name="Kim M."/>
            <person name="Park Y.-J."/>
            <person name="Shin J.-H."/>
        </authorList>
    </citation>
    <scope>NUCLEOTIDE SEQUENCE [LARGE SCALE GENOMIC DNA]</scope>
    <source>
        <strain evidence="2 3">KACC 14407</strain>
    </source>
</reference>
<evidence type="ECO:0000313" key="2">
    <source>
        <dbReference type="EMBL" id="QKS51059.1"/>
    </source>
</evidence>
<sequence>MLLPNAVRRIAGAAFAGSVLSTVFAAGLLSAGLTAAPAAAADPRHLGTFKDWNAFVFEEKGQKVCYISSQPKKTEPKAKRGDIYTLVTHRPAEKALDVVSVIVGYPFKKGSEAEVIIDGKDFKLFTDGETGWARDADGDRAVTTALRNGKQMVVKGVSGRGTKTTDTYSLAGVGQAYDAINEACGVKR</sequence>
<dbReference type="Pfam" id="PF06776">
    <property type="entry name" value="IalB"/>
    <property type="match status" value="1"/>
</dbReference>
<evidence type="ECO:0000256" key="1">
    <source>
        <dbReference type="SAM" id="SignalP"/>
    </source>
</evidence>
<dbReference type="OrthoDB" id="9806572at2"/>
<dbReference type="EMBL" id="CP054619">
    <property type="protein sequence ID" value="QKS51059.1"/>
    <property type="molecule type" value="Genomic_DNA"/>
</dbReference>
<proteinExistence type="predicted"/>
<dbReference type="RefSeq" id="WP_149197746.1">
    <property type="nucleotide sequence ID" value="NZ_BSOV01000038.1"/>
</dbReference>
<feature type="signal peptide" evidence="1">
    <location>
        <begin position="1"/>
        <end position="25"/>
    </location>
</feature>
<organism evidence="2 3">
    <name type="scientific">Azospirillum oryzae</name>
    <dbReference type="NCBI Taxonomy" id="286727"/>
    <lineage>
        <taxon>Bacteria</taxon>
        <taxon>Pseudomonadati</taxon>
        <taxon>Pseudomonadota</taxon>
        <taxon>Alphaproteobacteria</taxon>
        <taxon>Rhodospirillales</taxon>
        <taxon>Azospirillaceae</taxon>
        <taxon>Azospirillum</taxon>
    </lineage>
</organism>
<name>A0A6N1AIF4_9PROT</name>
<feature type="chain" id="PRO_5028841884" description="Invasion associated locus B family protein" evidence="1">
    <location>
        <begin position="26"/>
        <end position="188"/>
    </location>
</feature>
<dbReference type="Proteomes" id="UP000509702">
    <property type="component" value="Chromosome"/>
</dbReference>
<dbReference type="AlphaFoldDB" id="A0A6N1AIF4"/>
<evidence type="ECO:0008006" key="4">
    <source>
        <dbReference type="Google" id="ProtNLM"/>
    </source>
</evidence>
<keyword evidence="3" id="KW-1185">Reference proteome</keyword>